<evidence type="ECO:0000256" key="1">
    <source>
        <dbReference type="SAM" id="MobiDB-lite"/>
    </source>
</evidence>
<reference evidence="4" key="1">
    <citation type="journal article" date="2019" name="Int. J. Syst. Evol. Microbiol.">
        <title>The Global Catalogue of Microorganisms (GCM) 10K type strain sequencing project: providing services to taxonomists for standard genome sequencing and annotation.</title>
        <authorList>
            <consortium name="The Broad Institute Genomics Platform"/>
            <consortium name="The Broad Institute Genome Sequencing Center for Infectious Disease"/>
            <person name="Wu L."/>
            <person name="Ma J."/>
        </authorList>
    </citation>
    <scope>NUCLEOTIDE SEQUENCE [LARGE SCALE GENOMIC DNA]</scope>
    <source>
        <strain evidence="4">JCM 18298</strain>
    </source>
</reference>
<keyword evidence="4" id="KW-1185">Reference proteome</keyword>
<dbReference type="EMBL" id="BAABJM010000003">
    <property type="protein sequence ID" value="GAA5059522.1"/>
    <property type="molecule type" value="Genomic_DNA"/>
</dbReference>
<dbReference type="InterPro" id="IPR007295">
    <property type="entry name" value="DUF402"/>
</dbReference>
<dbReference type="Gene3D" id="2.40.380.10">
    <property type="entry name" value="FomD-like"/>
    <property type="match status" value="1"/>
</dbReference>
<dbReference type="SUPFAM" id="SSF159234">
    <property type="entry name" value="FomD-like"/>
    <property type="match status" value="1"/>
</dbReference>
<evidence type="ECO:0000313" key="3">
    <source>
        <dbReference type="EMBL" id="GAA5059522.1"/>
    </source>
</evidence>
<evidence type="ECO:0000313" key="4">
    <source>
        <dbReference type="Proteomes" id="UP001500603"/>
    </source>
</evidence>
<comment type="caution">
    <text evidence="3">The sequence shown here is derived from an EMBL/GenBank/DDBJ whole genome shotgun (WGS) entry which is preliminary data.</text>
</comment>
<gene>
    <name evidence="3" type="ORF">GCM10023318_40120</name>
</gene>
<proteinExistence type="predicted"/>
<dbReference type="RefSeq" id="WP_345497067.1">
    <property type="nucleotide sequence ID" value="NZ_BAABJM010000003.1"/>
</dbReference>
<protein>
    <recommendedName>
        <fullName evidence="2">DUF402 domain-containing protein</fullName>
    </recommendedName>
</protein>
<organism evidence="3 4">
    <name type="scientific">Nocardia callitridis</name>
    <dbReference type="NCBI Taxonomy" id="648753"/>
    <lineage>
        <taxon>Bacteria</taxon>
        <taxon>Bacillati</taxon>
        <taxon>Actinomycetota</taxon>
        <taxon>Actinomycetes</taxon>
        <taxon>Mycobacteriales</taxon>
        <taxon>Nocardiaceae</taxon>
        <taxon>Nocardia</taxon>
    </lineage>
</organism>
<name>A0ABP9KL86_9NOCA</name>
<feature type="region of interest" description="Disordered" evidence="1">
    <location>
        <begin position="42"/>
        <end position="64"/>
    </location>
</feature>
<dbReference type="Pfam" id="PF04167">
    <property type="entry name" value="DUF402"/>
    <property type="match status" value="1"/>
</dbReference>
<sequence>MSVFLPLLVAVPAATGIAGFIARDIPGVNGIHELVVGRASSERPGYPAETVDADSEPAPKPVPRRPRVEYFDLAELTNTDARGFVRQVERYHVEPWGLYMARSVAVPNRQYIESWLLPTLSLRTTVTRSNPAHHRNPEYRLEIGEFSRVRPKRWKAVDHYLDVVVRRGRGAELRGVDELFAAHAAGLIDSATAHRAVERASATLDGLAAHDHCVEQWLATQGITLTWL</sequence>
<evidence type="ECO:0000259" key="2">
    <source>
        <dbReference type="Pfam" id="PF04167"/>
    </source>
</evidence>
<dbReference type="Proteomes" id="UP001500603">
    <property type="component" value="Unassembled WGS sequence"/>
</dbReference>
<accession>A0ABP9KL86</accession>
<dbReference type="InterPro" id="IPR035930">
    <property type="entry name" value="FomD-like_sf"/>
</dbReference>
<feature type="domain" description="DUF402" evidence="2">
    <location>
        <begin position="83"/>
        <end position="211"/>
    </location>
</feature>